<gene>
    <name evidence="2" type="ORF">BLA29_007498</name>
</gene>
<proteinExistence type="predicted"/>
<evidence type="ECO:0000256" key="1">
    <source>
        <dbReference type="SAM" id="Phobius"/>
    </source>
</evidence>
<protein>
    <submittedName>
        <fullName evidence="2">Uncharacterized protein</fullName>
    </submittedName>
</protein>
<keyword evidence="1" id="KW-0472">Membrane</keyword>
<dbReference type="EMBL" id="MUJZ01035361">
    <property type="protein sequence ID" value="OTF76878.1"/>
    <property type="molecule type" value="Genomic_DNA"/>
</dbReference>
<keyword evidence="1" id="KW-1133">Transmembrane helix</keyword>
<dbReference type="Proteomes" id="UP000194236">
    <property type="component" value="Unassembled WGS sequence"/>
</dbReference>
<comment type="caution">
    <text evidence="2">The sequence shown here is derived from an EMBL/GenBank/DDBJ whole genome shotgun (WGS) entry which is preliminary data.</text>
</comment>
<reference evidence="2 3" key="1">
    <citation type="submission" date="2017-03" db="EMBL/GenBank/DDBJ databases">
        <title>Genome Survey of Euroglyphus maynei.</title>
        <authorList>
            <person name="Arlian L.G."/>
            <person name="Morgan M.S."/>
            <person name="Rider S.D."/>
        </authorList>
    </citation>
    <scope>NUCLEOTIDE SEQUENCE [LARGE SCALE GENOMIC DNA]</scope>
    <source>
        <strain evidence="2">Arlian Lab</strain>
        <tissue evidence="2">Whole body</tissue>
    </source>
</reference>
<name>A0A1Y3BAD2_EURMA</name>
<evidence type="ECO:0000313" key="3">
    <source>
        <dbReference type="Proteomes" id="UP000194236"/>
    </source>
</evidence>
<keyword evidence="3" id="KW-1185">Reference proteome</keyword>
<feature type="transmembrane region" description="Helical" evidence="1">
    <location>
        <begin position="175"/>
        <end position="192"/>
    </location>
</feature>
<organism evidence="2 3">
    <name type="scientific">Euroglyphus maynei</name>
    <name type="common">Mayne's house dust mite</name>
    <dbReference type="NCBI Taxonomy" id="6958"/>
    <lineage>
        <taxon>Eukaryota</taxon>
        <taxon>Metazoa</taxon>
        <taxon>Ecdysozoa</taxon>
        <taxon>Arthropoda</taxon>
        <taxon>Chelicerata</taxon>
        <taxon>Arachnida</taxon>
        <taxon>Acari</taxon>
        <taxon>Acariformes</taxon>
        <taxon>Sarcoptiformes</taxon>
        <taxon>Astigmata</taxon>
        <taxon>Psoroptidia</taxon>
        <taxon>Analgoidea</taxon>
        <taxon>Pyroglyphidae</taxon>
        <taxon>Pyroglyphinae</taxon>
        <taxon>Euroglyphus</taxon>
    </lineage>
</organism>
<accession>A0A1Y3BAD2</accession>
<keyword evidence="1" id="KW-0812">Transmembrane</keyword>
<sequence>MYYIISAIFGMDENGMKIIAMFNNQAYHSSAISVSLVDETIIKYIVGGEFQLRIWNDPFPRKHFDNIQAVGFDMSEQTQVSNNIQFSVAFLLASFIIFLVKEQSTNFKHIQQISGLNMFQYWTILCAIIYWLDVTSYREWEQQGRLFLIFATHGFASLPLIYICSLFFRNSATAYVRLALYTLILGTTTFLVI</sequence>
<dbReference type="AlphaFoldDB" id="A0A1Y3BAD2"/>
<dbReference type="OrthoDB" id="6512918at2759"/>
<feature type="transmembrane region" description="Helical" evidence="1">
    <location>
        <begin position="113"/>
        <end position="132"/>
    </location>
</feature>
<evidence type="ECO:0000313" key="2">
    <source>
        <dbReference type="EMBL" id="OTF76878.1"/>
    </source>
</evidence>
<feature type="transmembrane region" description="Helical" evidence="1">
    <location>
        <begin position="144"/>
        <end position="168"/>
    </location>
</feature>
<feature type="transmembrane region" description="Helical" evidence="1">
    <location>
        <begin position="84"/>
        <end position="101"/>
    </location>
</feature>